<dbReference type="AlphaFoldDB" id="A0A9W6CL74"/>
<dbReference type="EMBL" id="BSDO01000002">
    <property type="protein sequence ID" value="GLI21807.1"/>
    <property type="molecule type" value="Genomic_DNA"/>
</dbReference>
<name>A0A9W6CL74_XANFL</name>
<dbReference type="RefSeq" id="WP_169120906.1">
    <property type="nucleotide sequence ID" value="NZ_BSDO01000002.1"/>
</dbReference>
<dbReference type="GeneID" id="95762277"/>
<evidence type="ECO:0000313" key="1">
    <source>
        <dbReference type="EMBL" id="GLI21807.1"/>
    </source>
</evidence>
<reference evidence="2 4" key="2">
    <citation type="submission" date="2023-07" db="EMBL/GenBank/DDBJ databases">
        <title>Genomic Encyclopedia of Type Strains, Phase IV (KMG-IV): sequencing the most valuable type-strain genomes for metagenomic binning, comparative biology and taxonomic classification.</title>
        <authorList>
            <person name="Goeker M."/>
        </authorList>
    </citation>
    <scope>NUCLEOTIDE SEQUENCE [LARGE SCALE GENOMIC DNA]</scope>
    <source>
        <strain evidence="2 4">DSM 338</strain>
    </source>
</reference>
<comment type="caution">
    <text evidence="1">The sequence shown here is derived from an EMBL/GenBank/DDBJ whole genome shotgun (WGS) entry which is preliminary data.</text>
</comment>
<accession>A0A9W6CL74</accession>
<reference evidence="1" key="1">
    <citation type="submission" date="2022-12" db="EMBL/GenBank/DDBJ databases">
        <title>Reference genome sequencing for broad-spectrum identification of bacterial and archaeal isolates by mass spectrometry.</title>
        <authorList>
            <person name="Sekiguchi Y."/>
            <person name="Tourlousse D.M."/>
        </authorList>
    </citation>
    <scope>NUCLEOTIDE SEQUENCE</scope>
    <source>
        <strain evidence="1">301</strain>
    </source>
</reference>
<gene>
    <name evidence="2" type="ORF">GGQ86_000888</name>
    <name evidence="1" type="ORF">XFLAVUS301_14810</name>
</gene>
<evidence type="ECO:0000313" key="2">
    <source>
        <dbReference type="EMBL" id="MDR6332441.1"/>
    </source>
</evidence>
<evidence type="ECO:0000313" key="4">
    <source>
        <dbReference type="Proteomes" id="UP001245370"/>
    </source>
</evidence>
<dbReference type="EMBL" id="JAVDPY010000001">
    <property type="protein sequence ID" value="MDR6332441.1"/>
    <property type="molecule type" value="Genomic_DNA"/>
</dbReference>
<dbReference type="Proteomes" id="UP001245370">
    <property type="component" value="Unassembled WGS sequence"/>
</dbReference>
<organism evidence="1 3">
    <name type="scientific">Xanthobacter flavus</name>
    <dbReference type="NCBI Taxonomy" id="281"/>
    <lineage>
        <taxon>Bacteria</taxon>
        <taxon>Pseudomonadati</taxon>
        <taxon>Pseudomonadota</taxon>
        <taxon>Alphaproteobacteria</taxon>
        <taxon>Hyphomicrobiales</taxon>
        <taxon>Xanthobacteraceae</taxon>
        <taxon>Xanthobacter</taxon>
    </lineage>
</organism>
<protein>
    <submittedName>
        <fullName evidence="1">Uncharacterized protein</fullName>
    </submittedName>
</protein>
<sequence length="80" mass="9012">MARFWETELLRPIWLHDGSWLATVGDCGRVLLQRFSEGEKGPELDSALKALIGAAEAGRPEDVAFAERQVRLFFQVRALL</sequence>
<proteinExistence type="predicted"/>
<keyword evidence="4" id="KW-1185">Reference proteome</keyword>
<dbReference type="Proteomes" id="UP001144397">
    <property type="component" value="Unassembled WGS sequence"/>
</dbReference>
<evidence type="ECO:0000313" key="3">
    <source>
        <dbReference type="Proteomes" id="UP001144397"/>
    </source>
</evidence>